<dbReference type="CDD" id="cd16936">
    <property type="entry name" value="HATPase_RsbW-like"/>
    <property type="match status" value="1"/>
</dbReference>
<sequence length="164" mass="17572">MLMNLVNTAALPTPLTWEVEPDLATVPSTRRLIKGIAQQWGVPLSADALRDVELCASEVLTNAVEHTGARFRVTVRWTGERLRVEVADTSLRPPDPGTAADTTTGGRGLALVEGLAHSWGWHPEGAGKVVWFECTADQLVTGTGRLAVLVNVARTRVADLPDTA</sequence>
<dbReference type="Gene3D" id="3.30.565.10">
    <property type="entry name" value="Histidine kinase-like ATPase, C-terminal domain"/>
    <property type="match status" value="1"/>
</dbReference>
<evidence type="ECO:0000256" key="1">
    <source>
        <dbReference type="ARBA" id="ARBA00022527"/>
    </source>
</evidence>
<keyword evidence="1" id="KW-0418">Kinase</keyword>
<dbReference type="Pfam" id="PF13581">
    <property type="entry name" value="HATPase_c_2"/>
    <property type="match status" value="1"/>
</dbReference>
<feature type="domain" description="Histidine kinase/HSP90-like ATPase" evidence="2">
    <location>
        <begin position="20"/>
        <end position="132"/>
    </location>
</feature>
<evidence type="ECO:0000259" key="2">
    <source>
        <dbReference type="Pfam" id="PF13581"/>
    </source>
</evidence>
<keyword evidence="1" id="KW-0723">Serine/threonine-protein kinase</keyword>
<dbReference type="PANTHER" id="PTHR35526">
    <property type="entry name" value="ANTI-SIGMA-F FACTOR RSBW-RELATED"/>
    <property type="match status" value="1"/>
</dbReference>
<comment type="caution">
    <text evidence="3">The sequence shown here is derived from an EMBL/GenBank/DDBJ whole genome shotgun (WGS) entry which is preliminary data.</text>
</comment>
<dbReference type="InterPro" id="IPR036890">
    <property type="entry name" value="HATPase_C_sf"/>
</dbReference>
<keyword evidence="4" id="KW-1185">Reference proteome</keyword>
<protein>
    <submittedName>
        <fullName evidence="3">ATP-binding protein</fullName>
    </submittedName>
</protein>
<evidence type="ECO:0000313" key="3">
    <source>
        <dbReference type="EMBL" id="GAA2105168.1"/>
    </source>
</evidence>
<dbReference type="GO" id="GO:0005524">
    <property type="term" value="F:ATP binding"/>
    <property type="evidence" value="ECO:0007669"/>
    <property type="project" value="UniProtKB-KW"/>
</dbReference>
<dbReference type="Proteomes" id="UP001500897">
    <property type="component" value="Unassembled WGS sequence"/>
</dbReference>
<keyword evidence="3" id="KW-0547">Nucleotide-binding</keyword>
<reference evidence="3 4" key="1">
    <citation type="journal article" date="2019" name="Int. J. Syst. Evol. Microbiol.">
        <title>The Global Catalogue of Microorganisms (GCM) 10K type strain sequencing project: providing services to taxonomists for standard genome sequencing and annotation.</title>
        <authorList>
            <consortium name="The Broad Institute Genomics Platform"/>
            <consortium name="The Broad Institute Genome Sequencing Center for Infectious Disease"/>
            <person name="Wu L."/>
            <person name="Ma J."/>
        </authorList>
    </citation>
    <scope>NUCLEOTIDE SEQUENCE [LARGE SCALE GENOMIC DNA]</scope>
    <source>
        <strain evidence="3 4">JCM 14559</strain>
    </source>
</reference>
<organism evidence="3 4">
    <name type="scientific">Kitasatospora saccharophila</name>
    <dbReference type="NCBI Taxonomy" id="407973"/>
    <lineage>
        <taxon>Bacteria</taxon>
        <taxon>Bacillati</taxon>
        <taxon>Actinomycetota</taxon>
        <taxon>Actinomycetes</taxon>
        <taxon>Kitasatosporales</taxon>
        <taxon>Streptomycetaceae</taxon>
        <taxon>Kitasatospora</taxon>
    </lineage>
</organism>
<proteinExistence type="predicted"/>
<dbReference type="InterPro" id="IPR003594">
    <property type="entry name" value="HATPase_dom"/>
</dbReference>
<dbReference type="SUPFAM" id="SSF55874">
    <property type="entry name" value="ATPase domain of HSP90 chaperone/DNA topoisomerase II/histidine kinase"/>
    <property type="match status" value="1"/>
</dbReference>
<keyword evidence="1" id="KW-0808">Transferase</keyword>
<dbReference type="PANTHER" id="PTHR35526:SF3">
    <property type="entry name" value="ANTI-SIGMA-F FACTOR RSBW"/>
    <property type="match status" value="1"/>
</dbReference>
<dbReference type="EMBL" id="BAAANS010000028">
    <property type="protein sequence ID" value="GAA2105168.1"/>
    <property type="molecule type" value="Genomic_DNA"/>
</dbReference>
<name>A0ABN2X7C0_9ACTN</name>
<accession>A0ABN2X7C0</accession>
<dbReference type="InterPro" id="IPR050267">
    <property type="entry name" value="Anti-sigma-factor_SerPK"/>
</dbReference>
<keyword evidence="3" id="KW-0067">ATP-binding</keyword>
<gene>
    <name evidence="3" type="ORF">GCM10009759_42030</name>
</gene>
<evidence type="ECO:0000313" key="4">
    <source>
        <dbReference type="Proteomes" id="UP001500897"/>
    </source>
</evidence>